<dbReference type="Gene3D" id="2.60.120.620">
    <property type="entry name" value="q2cbj1_9rhob like domain"/>
    <property type="match status" value="1"/>
</dbReference>
<dbReference type="PROSITE" id="PS51471">
    <property type="entry name" value="FE2OG_OXY"/>
    <property type="match status" value="1"/>
</dbReference>
<dbReference type="HOGENOM" id="CLU_106663_0_0_4"/>
<reference evidence="9 10" key="1">
    <citation type="journal article" date="2014" name="Microbiology">
        <title>Unravelling the complete genome sequence of Advenella mimigardefordensis strain DPN7T and novel insights in the catabolism of the xenobiotic polythioester precursor 3,3'-dithiodipropionate.</title>
        <authorList>
            <person name="Wubbeler J.H."/>
            <person name="Hiessl S."/>
            <person name="Schuldes J."/>
            <person name="Thurmer A."/>
            <person name="Daniel R."/>
            <person name="Steinbuchel A."/>
        </authorList>
    </citation>
    <scope>NUCLEOTIDE SEQUENCE [LARGE SCALE GENOMIC DNA]</scope>
    <source>
        <strain evidence="10">DSM 17166 / LMG 22922 / DPN7</strain>
    </source>
</reference>
<dbReference type="Gene3D" id="4.10.860.20">
    <property type="entry name" value="Rabenosyn, Rab binding domain"/>
    <property type="match status" value="1"/>
</dbReference>
<evidence type="ECO:0000256" key="2">
    <source>
        <dbReference type="ARBA" id="ARBA00022723"/>
    </source>
</evidence>
<dbReference type="GO" id="GO:0031418">
    <property type="term" value="F:L-ascorbic acid binding"/>
    <property type="evidence" value="ECO:0007669"/>
    <property type="project" value="UniProtKB-KW"/>
</dbReference>
<dbReference type="OrthoDB" id="9812472at2"/>
<dbReference type="AlphaFoldDB" id="W0PHM8"/>
<keyword evidence="4 7" id="KW-0223">Dioxygenase</keyword>
<dbReference type="Proteomes" id="UP000019095">
    <property type="component" value="Chromosome"/>
</dbReference>
<dbReference type="EMBL" id="CP003915">
    <property type="protein sequence ID" value="AHG66011.1"/>
    <property type="molecule type" value="Genomic_DNA"/>
</dbReference>
<dbReference type="eggNOG" id="COG3128">
    <property type="taxonomic scope" value="Bacteria"/>
</dbReference>
<evidence type="ECO:0000256" key="4">
    <source>
        <dbReference type="ARBA" id="ARBA00022964"/>
    </source>
</evidence>
<dbReference type="InterPro" id="IPR005123">
    <property type="entry name" value="Oxoglu/Fe-dep_dioxygenase_dom"/>
</dbReference>
<dbReference type="SMART" id="SM00702">
    <property type="entry name" value="P4Hc"/>
    <property type="match status" value="1"/>
</dbReference>
<evidence type="ECO:0000256" key="7">
    <source>
        <dbReference type="HAMAP-Rule" id="MF_00657"/>
    </source>
</evidence>
<dbReference type="Pfam" id="PF18331">
    <property type="entry name" value="PKHD_C"/>
    <property type="match status" value="1"/>
</dbReference>
<evidence type="ECO:0000256" key="6">
    <source>
        <dbReference type="ARBA" id="ARBA00023004"/>
    </source>
</evidence>
<feature type="binding site" evidence="7">
    <location>
        <position position="96"/>
    </location>
    <ligand>
        <name>Fe cation</name>
        <dbReference type="ChEBI" id="CHEBI:24875"/>
    </ligand>
</feature>
<dbReference type="GO" id="GO:0006974">
    <property type="term" value="P:DNA damage response"/>
    <property type="evidence" value="ECO:0007669"/>
    <property type="project" value="TreeGrafter"/>
</dbReference>
<dbReference type="PATRIC" id="fig|1247726.3.peg.4371"/>
<evidence type="ECO:0000256" key="5">
    <source>
        <dbReference type="ARBA" id="ARBA00023002"/>
    </source>
</evidence>
<protein>
    <submittedName>
        <fullName evidence="9">PKHD-type hydroxylase</fullName>
        <ecNumber evidence="9">1.14.11.-</ecNumber>
    </submittedName>
</protein>
<dbReference type="PANTHER" id="PTHR41536">
    <property type="entry name" value="PKHD-TYPE HYDROXYLASE YBIX"/>
    <property type="match status" value="1"/>
</dbReference>
<dbReference type="InterPro" id="IPR044862">
    <property type="entry name" value="Pro_4_hyd_alph_FE2OG_OXY"/>
</dbReference>
<dbReference type="InterPro" id="IPR023550">
    <property type="entry name" value="PKHD_hydroxylase"/>
</dbReference>
<dbReference type="EC" id="1.14.11.-" evidence="9"/>
<dbReference type="InterPro" id="IPR041097">
    <property type="entry name" value="PKHD_C"/>
</dbReference>
<feature type="domain" description="Fe2OG dioxygenase" evidence="8">
    <location>
        <begin position="78"/>
        <end position="178"/>
    </location>
</feature>
<dbReference type="PANTHER" id="PTHR41536:SF1">
    <property type="entry name" value="PKHD-TYPE HYDROXYLASE YBIX"/>
    <property type="match status" value="1"/>
</dbReference>
<feature type="binding site" evidence="7">
    <location>
        <position position="159"/>
    </location>
    <ligand>
        <name>Fe cation</name>
        <dbReference type="ChEBI" id="CHEBI:24875"/>
    </ligand>
</feature>
<dbReference type="HAMAP" id="MF_00657">
    <property type="entry name" value="Hydroxyl_YbiX"/>
    <property type="match status" value="1"/>
</dbReference>
<dbReference type="NCBIfam" id="NF003975">
    <property type="entry name" value="PRK05467.1-4"/>
    <property type="match status" value="1"/>
</dbReference>
<evidence type="ECO:0000313" key="9">
    <source>
        <dbReference type="EMBL" id="AHG66011.1"/>
    </source>
</evidence>
<feature type="binding site" evidence="7">
    <location>
        <position position="169"/>
    </location>
    <ligand>
        <name>2-oxoglutarate</name>
        <dbReference type="ChEBI" id="CHEBI:16810"/>
    </ligand>
</feature>
<gene>
    <name evidence="9" type="ORF">MIM_c39600</name>
</gene>
<keyword evidence="6 7" id="KW-0408">Iron</keyword>
<dbReference type="RefSeq" id="WP_025374712.1">
    <property type="nucleotide sequence ID" value="NZ_CP003915.1"/>
</dbReference>
<name>W0PHM8_ADVMD</name>
<organism evidence="9 10">
    <name type="scientific">Advenella mimigardefordensis (strain DSM 17166 / LMG 22922 / DPN7)</name>
    <dbReference type="NCBI Taxonomy" id="1247726"/>
    <lineage>
        <taxon>Bacteria</taxon>
        <taxon>Pseudomonadati</taxon>
        <taxon>Pseudomonadota</taxon>
        <taxon>Betaproteobacteria</taxon>
        <taxon>Burkholderiales</taxon>
        <taxon>Alcaligenaceae</taxon>
    </lineage>
</organism>
<evidence type="ECO:0000256" key="1">
    <source>
        <dbReference type="ARBA" id="ARBA00001961"/>
    </source>
</evidence>
<feature type="binding site" evidence="7">
    <location>
        <position position="98"/>
    </location>
    <ligand>
        <name>Fe cation</name>
        <dbReference type="ChEBI" id="CHEBI:24875"/>
    </ligand>
</feature>
<evidence type="ECO:0000256" key="3">
    <source>
        <dbReference type="ARBA" id="ARBA00022896"/>
    </source>
</evidence>
<comment type="cofactor">
    <cofactor evidence="1 7">
        <name>L-ascorbate</name>
        <dbReference type="ChEBI" id="CHEBI:38290"/>
    </cofactor>
</comment>
<dbReference type="GO" id="GO:0005506">
    <property type="term" value="F:iron ion binding"/>
    <property type="evidence" value="ECO:0007669"/>
    <property type="project" value="UniProtKB-UniRule"/>
</dbReference>
<evidence type="ECO:0000313" key="10">
    <source>
        <dbReference type="Proteomes" id="UP000019095"/>
    </source>
</evidence>
<keyword evidence="2 7" id="KW-0479">Metal-binding</keyword>
<accession>W0PHM8</accession>
<dbReference type="STRING" id="1247726.MIM_c39600"/>
<keyword evidence="10" id="KW-1185">Reference proteome</keyword>
<keyword evidence="3 7" id="KW-0847">Vitamin C</keyword>
<dbReference type="NCBIfam" id="NF003974">
    <property type="entry name" value="PRK05467.1-3"/>
    <property type="match status" value="1"/>
</dbReference>
<dbReference type="GO" id="GO:0016706">
    <property type="term" value="F:2-oxoglutarate-dependent dioxygenase activity"/>
    <property type="evidence" value="ECO:0007669"/>
    <property type="project" value="UniProtKB-UniRule"/>
</dbReference>
<dbReference type="Pfam" id="PF13640">
    <property type="entry name" value="2OG-FeII_Oxy_3"/>
    <property type="match status" value="1"/>
</dbReference>
<evidence type="ECO:0000259" key="8">
    <source>
        <dbReference type="PROSITE" id="PS51471"/>
    </source>
</evidence>
<dbReference type="InterPro" id="IPR006620">
    <property type="entry name" value="Pro_4_hyd_alph"/>
</dbReference>
<proteinExistence type="inferred from homology"/>
<dbReference type="GO" id="GO:0006879">
    <property type="term" value="P:intracellular iron ion homeostasis"/>
    <property type="evidence" value="ECO:0007669"/>
    <property type="project" value="TreeGrafter"/>
</dbReference>
<comment type="cofactor">
    <cofactor evidence="7">
        <name>Fe(2+)</name>
        <dbReference type="ChEBI" id="CHEBI:29033"/>
    </cofactor>
    <text evidence="7">Binds 1 Fe(2+) ion per subunit.</text>
</comment>
<sequence length="226" mass="25115">MLVTIPDVLSADTVMQWREQLEQGRWVDGRGTAGYLAATQKKNLQLSDADPLAASMGNAILEILSQNTRFISANLPLKILSPMFNAYAGEQEYGFHIDNALRVDPQTGERIRADVSSTLFLSGPDEYEGGELVIQDTYGEQRVKLPAGHMVVYPSTSLHRVTPVTRGKRMAAILWTQSMVRDDAQRALLFDMDNTIQQLAAELGEHSSVLALSGIYHNLVRRWAEI</sequence>
<dbReference type="KEGG" id="amim:MIM_c39600"/>
<keyword evidence="5 7" id="KW-0560">Oxidoreductase</keyword>